<comment type="caution">
    <text evidence="1">The sequence shown here is derived from an EMBL/GenBank/DDBJ whole genome shotgun (WGS) entry which is preliminary data.</text>
</comment>
<sequence length="588" mass="66450">MPTLSPLQTLPLHVARMIVNHAVGNSRLMFDGVDRIEHEHGQPLLPLLSVCHNLRSVAVFHYSKIFTIRIAPTSYEGSALLSYWMSHFGSTSFPTYLYARDVYFHLDYLDICRGTAMDVLSRKPFSDCTFPRALSLFVALMPRSPKSSMIDGRITPSTIESNIREFVRHIKKAAPLIRKVLISTTFSSSDIPQVYEHHWGSLVKQLGQLADNVEYKIYSRPMRLEMQPAGLSYLMYADMDKKNDDSTLVLQIARRSASTLQYLCIQFSKLDDISPLIQSAAGDVQYPRLHTLRLEAAATFSLTKWPTHPGVVPFPRLQHLTIETEYCFGDDTPFRGNARSLLYLDLNLGPKLVEILKRHGVFTPLSHPKLHCVRLGQRSLPEQKLFTTNAEYIRYVLSIGPNAPVHDTKCSLHVPLFKSLVPVFGEYAEIQVLELPNTPLTFWDVIELTKALPLLSDLRTYFSPGADLPDGLTEAELPAYVCKNYYPAGKRFRCWRLLILQGQNFEFAAKSVLLLALACPSFDYAAVPAANRPLFIAHTKKMIRADEFKEHAPRLRRLLFGGWKNKITSVKAAQPEMDLMSLLTALAG</sequence>
<accession>A0ACC1LQL3</accession>
<evidence type="ECO:0000313" key="1">
    <source>
        <dbReference type="EMBL" id="KAJ2813913.1"/>
    </source>
</evidence>
<dbReference type="EMBL" id="JANBUP010000013">
    <property type="protein sequence ID" value="KAJ2813913.1"/>
    <property type="molecule type" value="Genomic_DNA"/>
</dbReference>
<protein>
    <submittedName>
        <fullName evidence="1">Uncharacterized protein</fullName>
    </submittedName>
</protein>
<name>A0ACC1LQL3_9FUNG</name>
<organism evidence="1 2">
    <name type="scientific">Coemansia furcata</name>
    <dbReference type="NCBI Taxonomy" id="417177"/>
    <lineage>
        <taxon>Eukaryota</taxon>
        <taxon>Fungi</taxon>
        <taxon>Fungi incertae sedis</taxon>
        <taxon>Zoopagomycota</taxon>
        <taxon>Kickxellomycotina</taxon>
        <taxon>Kickxellomycetes</taxon>
        <taxon>Kickxellales</taxon>
        <taxon>Kickxellaceae</taxon>
        <taxon>Coemansia</taxon>
    </lineage>
</organism>
<keyword evidence="2" id="KW-1185">Reference proteome</keyword>
<proteinExistence type="predicted"/>
<dbReference type="Proteomes" id="UP001140096">
    <property type="component" value="Unassembled WGS sequence"/>
</dbReference>
<reference evidence="1" key="1">
    <citation type="submission" date="2022-07" db="EMBL/GenBank/DDBJ databases">
        <title>Phylogenomic reconstructions and comparative analyses of Kickxellomycotina fungi.</title>
        <authorList>
            <person name="Reynolds N.K."/>
            <person name="Stajich J.E."/>
            <person name="Barry K."/>
            <person name="Grigoriev I.V."/>
            <person name="Crous P."/>
            <person name="Smith M.E."/>
        </authorList>
    </citation>
    <scope>NUCLEOTIDE SEQUENCE</scope>
    <source>
        <strain evidence="1">CBS 102833</strain>
    </source>
</reference>
<evidence type="ECO:0000313" key="2">
    <source>
        <dbReference type="Proteomes" id="UP001140096"/>
    </source>
</evidence>
<gene>
    <name evidence="1" type="ORF">H4S07_000306</name>
</gene>